<organism evidence="8 9">
    <name type="scientific">Azospirillum oryzae</name>
    <dbReference type="NCBI Taxonomy" id="286727"/>
    <lineage>
        <taxon>Bacteria</taxon>
        <taxon>Pseudomonadati</taxon>
        <taxon>Pseudomonadota</taxon>
        <taxon>Alphaproteobacteria</taxon>
        <taxon>Rhodospirillales</taxon>
        <taxon>Azospirillaceae</taxon>
        <taxon>Azospirillum</taxon>
    </lineage>
</organism>
<dbReference type="PANTHER" id="PTHR37937:SF1">
    <property type="entry name" value="CONJUGATIVE TRANSFER: DNA TRANSPORT"/>
    <property type="match status" value="1"/>
</dbReference>
<evidence type="ECO:0000256" key="3">
    <source>
        <dbReference type="ARBA" id="ARBA00022475"/>
    </source>
</evidence>
<dbReference type="EMBL" id="FXAK01000004">
    <property type="protein sequence ID" value="SMF42962.1"/>
    <property type="molecule type" value="Genomic_DNA"/>
</dbReference>
<reference evidence="8 9" key="1">
    <citation type="submission" date="2017-04" db="EMBL/GenBank/DDBJ databases">
        <authorList>
            <person name="Afonso C.L."/>
            <person name="Miller P.J."/>
            <person name="Scott M.A."/>
            <person name="Spackman E."/>
            <person name="Goraichik I."/>
            <person name="Dimitrov K.M."/>
            <person name="Suarez D.L."/>
            <person name="Swayne D.E."/>
        </authorList>
    </citation>
    <scope>NUCLEOTIDE SEQUENCE [LARGE SCALE GENOMIC DNA]</scope>
    <source>
        <strain evidence="8 9">A2P</strain>
    </source>
</reference>
<feature type="compositionally biased region" description="Basic residues" evidence="7">
    <location>
        <begin position="598"/>
        <end position="612"/>
    </location>
</feature>
<evidence type="ECO:0000256" key="1">
    <source>
        <dbReference type="ARBA" id="ARBA00004651"/>
    </source>
</evidence>
<dbReference type="PANTHER" id="PTHR37937">
    <property type="entry name" value="CONJUGATIVE TRANSFER: DNA TRANSPORT"/>
    <property type="match status" value="1"/>
</dbReference>
<dbReference type="SUPFAM" id="SSF52540">
    <property type="entry name" value="P-loop containing nucleoside triphosphate hydrolases"/>
    <property type="match status" value="1"/>
</dbReference>
<dbReference type="STRING" id="286727.SAMN02982917_2169"/>
<name>A0A1X7F0G1_9PROT</name>
<dbReference type="InterPro" id="IPR051539">
    <property type="entry name" value="T4SS-coupling_protein"/>
</dbReference>
<protein>
    <submittedName>
        <fullName evidence="8">Type IV secretion system protein VirD4</fullName>
    </submittedName>
</protein>
<evidence type="ECO:0000256" key="7">
    <source>
        <dbReference type="SAM" id="MobiDB-lite"/>
    </source>
</evidence>
<keyword evidence="3" id="KW-1003">Cell membrane</keyword>
<evidence type="ECO:0000256" key="4">
    <source>
        <dbReference type="ARBA" id="ARBA00022692"/>
    </source>
</evidence>
<comment type="similarity">
    <text evidence="2">Belongs to the VirD4/TraG family.</text>
</comment>
<keyword evidence="5" id="KW-1133">Transmembrane helix</keyword>
<sequence length="714" mass="77758">MRRMDGFTDWPAAAKALAALVAVLALALLWSAVASLVFLAGTGLLTADTLPLAQFWLYLQHYGLHHPVAGPWLRLAAAVATAVPVLLLLGRLARGGWPRRSRPLHGETRWAGRRALVRAGFYARGGGLFVGRDRQGRALRFGGPEHVVCYAPTRSGKGVGLVIPNALLYEASLVCLDVKKETWAATAGIRAAAGQRVVLFDPLAPDGRTARYNPFSYVRRASIDAFEDIQRIAQMVFPHAGGDQQFWTDAARSAFTGAAGFLAETPELPLTFGEVLRLLSSVDGARSMIERIESRRRRGRPYTEATVKALEDYLKGSPDLVNSIRKTITARLSLWFNPRIDAATAESDFDLRALRSSLHAVYIGVTPDNIARLRPLLALFFQQLIDLTVRTLPQHEPAARHQVLLLLDEFPLLGPMPMLADAFAYVAGYNMRLMLILQSKAQLRDRDLYGPDKAAAILDNCGLEVVFGTKDLKLCEELSARLGYDTVEGSSKSGPRYWRLFRRDRLTRTETDQRRALLLPQEIARLKPRDAILLRPGMEPIRARRIRHFEDPTFTRLLRPAPGVPAIDVPVRLDQGKGFEPIAAEAEAETAPPPPARPVRRRAARPKGKPRTTKAADQAGGDDTAASGTDGRPPPPAGRAASRPPYEPELRPHQADGLIAAILGTEVDLGAYGVEDAKAVVAAIIDAVPTVESRGRGAAGGPPDAAGTSPPQKR</sequence>
<feature type="region of interest" description="Disordered" evidence="7">
    <location>
        <begin position="583"/>
        <end position="653"/>
    </location>
</feature>
<dbReference type="GO" id="GO:0005886">
    <property type="term" value="C:plasma membrane"/>
    <property type="evidence" value="ECO:0007669"/>
    <property type="project" value="UniProtKB-SubCell"/>
</dbReference>
<feature type="compositionally biased region" description="Low complexity" evidence="7">
    <location>
        <begin position="613"/>
        <end position="631"/>
    </location>
</feature>
<feature type="region of interest" description="Disordered" evidence="7">
    <location>
        <begin position="691"/>
        <end position="714"/>
    </location>
</feature>
<gene>
    <name evidence="8" type="ORF">SAMN02982917_2169</name>
</gene>
<proteinExistence type="inferred from homology"/>
<dbReference type="AlphaFoldDB" id="A0A1X7F0G1"/>
<evidence type="ECO:0000256" key="2">
    <source>
        <dbReference type="ARBA" id="ARBA00008806"/>
    </source>
</evidence>
<keyword evidence="6" id="KW-0472">Membrane</keyword>
<keyword evidence="4" id="KW-0812">Transmembrane</keyword>
<evidence type="ECO:0000313" key="9">
    <source>
        <dbReference type="Proteomes" id="UP000192936"/>
    </source>
</evidence>
<evidence type="ECO:0000256" key="6">
    <source>
        <dbReference type="ARBA" id="ARBA00023136"/>
    </source>
</evidence>
<evidence type="ECO:0000313" key="8">
    <source>
        <dbReference type="EMBL" id="SMF42962.1"/>
    </source>
</evidence>
<evidence type="ECO:0000256" key="5">
    <source>
        <dbReference type="ARBA" id="ARBA00022989"/>
    </source>
</evidence>
<dbReference type="Gene3D" id="3.40.50.300">
    <property type="entry name" value="P-loop containing nucleotide triphosphate hydrolases"/>
    <property type="match status" value="1"/>
</dbReference>
<feature type="compositionally biased region" description="Low complexity" evidence="7">
    <location>
        <begin position="701"/>
        <end position="714"/>
    </location>
</feature>
<dbReference type="InterPro" id="IPR003688">
    <property type="entry name" value="TraG/VirD4"/>
</dbReference>
<dbReference type="InterPro" id="IPR027417">
    <property type="entry name" value="P-loop_NTPase"/>
</dbReference>
<comment type="subcellular location">
    <subcellularLocation>
        <location evidence="1">Cell membrane</location>
        <topology evidence="1">Multi-pass membrane protein</topology>
    </subcellularLocation>
</comment>
<dbReference type="Pfam" id="PF02534">
    <property type="entry name" value="T4SS-DNA_transf"/>
    <property type="match status" value="1"/>
</dbReference>
<dbReference type="Proteomes" id="UP000192936">
    <property type="component" value="Unassembled WGS sequence"/>
</dbReference>
<accession>A0A1X7F0G1</accession>
<dbReference type="CDD" id="cd01127">
    <property type="entry name" value="TrwB_TraG_TraD_VirD4"/>
    <property type="match status" value="1"/>
</dbReference>